<sequence length="321" mass="35466">MISYAQNWEDVVLARVFAGQSTGRYVDIGACDPVEDSVTKHFYDIGWRGINIEPLPVKADQLRAARPEDTTLQVAVGAEPGKATLHVVNDGLGRSTLDGELAGQYREDQHWQVEDLEVEVVTLAEVLDEHPGAVDFLKIDVEGAEQDVIEGAAWDRHRPRVLVVEATAPGVPTPTYGGWEPVLLDSGYRCVLFDGLNRFYAQADDADAVEALSAPANVFDEFEPYAVVRLREELARQPSVRAAEVGYVRRLEERLREAQQARAQDVEYIKTLEEAVAAERHRATKAARYAAALESRVAELTASRNVPPPAEVTPREKQDPA</sequence>
<gene>
    <name evidence="3" type="ORF">GCM10023214_19340</name>
</gene>
<keyword evidence="3" id="KW-0489">Methyltransferase</keyword>
<dbReference type="NCBIfam" id="TIGR01444">
    <property type="entry name" value="fkbM_fam"/>
    <property type="match status" value="1"/>
</dbReference>
<name>A0ABP9Q832_9PSEU</name>
<dbReference type="Gene3D" id="3.40.50.150">
    <property type="entry name" value="Vaccinia Virus protein VP39"/>
    <property type="match status" value="1"/>
</dbReference>
<dbReference type="RefSeq" id="WP_346053481.1">
    <property type="nucleotide sequence ID" value="NZ_BAABIB010000045.1"/>
</dbReference>
<dbReference type="EMBL" id="BAABIB010000045">
    <property type="protein sequence ID" value="GAA5158357.1"/>
    <property type="molecule type" value="Genomic_DNA"/>
</dbReference>
<dbReference type="Proteomes" id="UP001500192">
    <property type="component" value="Unassembled WGS sequence"/>
</dbReference>
<proteinExistence type="predicted"/>
<dbReference type="InterPro" id="IPR053188">
    <property type="entry name" value="FkbM_Methyltransferase"/>
</dbReference>
<evidence type="ECO:0000256" key="1">
    <source>
        <dbReference type="SAM" id="MobiDB-lite"/>
    </source>
</evidence>
<evidence type="ECO:0000313" key="4">
    <source>
        <dbReference type="Proteomes" id="UP001500192"/>
    </source>
</evidence>
<keyword evidence="4" id="KW-1185">Reference proteome</keyword>
<dbReference type="SUPFAM" id="SSF53335">
    <property type="entry name" value="S-adenosyl-L-methionine-dependent methyltransferases"/>
    <property type="match status" value="1"/>
</dbReference>
<dbReference type="GO" id="GO:0008168">
    <property type="term" value="F:methyltransferase activity"/>
    <property type="evidence" value="ECO:0007669"/>
    <property type="project" value="UniProtKB-KW"/>
</dbReference>
<dbReference type="PANTHER" id="PTHR36973:SF4">
    <property type="entry name" value="NODULATION PROTEIN"/>
    <property type="match status" value="1"/>
</dbReference>
<dbReference type="InterPro" id="IPR029063">
    <property type="entry name" value="SAM-dependent_MTases_sf"/>
</dbReference>
<organism evidence="3 4">
    <name type="scientific">Amycolatopsis dongchuanensis</name>
    <dbReference type="NCBI Taxonomy" id="1070866"/>
    <lineage>
        <taxon>Bacteria</taxon>
        <taxon>Bacillati</taxon>
        <taxon>Actinomycetota</taxon>
        <taxon>Actinomycetes</taxon>
        <taxon>Pseudonocardiales</taxon>
        <taxon>Pseudonocardiaceae</taxon>
        <taxon>Amycolatopsis</taxon>
    </lineage>
</organism>
<feature type="region of interest" description="Disordered" evidence="1">
    <location>
        <begin position="300"/>
        <end position="321"/>
    </location>
</feature>
<protein>
    <submittedName>
        <fullName evidence="3">FkbM family methyltransferase</fullName>
    </submittedName>
</protein>
<dbReference type="Pfam" id="PF05050">
    <property type="entry name" value="Methyltransf_21"/>
    <property type="match status" value="1"/>
</dbReference>
<dbReference type="GO" id="GO:0032259">
    <property type="term" value="P:methylation"/>
    <property type="evidence" value="ECO:0007669"/>
    <property type="project" value="UniProtKB-KW"/>
</dbReference>
<dbReference type="InterPro" id="IPR006342">
    <property type="entry name" value="FkbM_mtfrase"/>
</dbReference>
<evidence type="ECO:0000313" key="3">
    <source>
        <dbReference type="EMBL" id="GAA5158357.1"/>
    </source>
</evidence>
<comment type="caution">
    <text evidence="3">The sequence shown here is derived from an EMBL/GenBank/DDBJ whole genome shotgun (WGS) entry which is preliminary data.</text>
</comment>
<feature type="domain" description="Methyltransferase FkbM" evidence="2">
    <location>
        <begin position="27"/>
        <end position="189"/>
    </location>
</feature>
<keyword evidence="3" id="KW-0808">Transferase</keyword>
<evidence type="ECO:0000259" key="2">
    <source>
        <dbReference type="Pfam" id="PF05050"/>
    </source>
</evidence>
<accession>A0ABP9Q832</accession>
<dbReference type="PANTHER" id="PTHR36973">
    <property type="entry name" value="SLL1456 PROTEIN-RELATED"/>
    <property type="match status" value="1"/>
</dbReference>
<reference evidence="4" key="1">
    <citation type="journal article" date="2019" name="Int. J. Syst. Evol. Microbiol.">
        <title>The Global Catalogue of Microorganisms (GCM) 10K type strain sequencing project: providing services to taxonomists for standard genome sequencing and annotation.</title>
        <authorList>
            <consortium name="The Broad Institute Genomics Platform"/>
            <consortium name="The Broad Institute Genome Sequencing Center for Infectious Disease"/>
            <person name="Wu L."/>
            <person name="Ma J."/>
        </authorList>
    </citation>
    <scope>NUCLEOTIDE SEQUENCE [LARGE SCALE GENOMIC DNA]</scope>
    <source>
        <strain evidence="4">JCM 18054</strain>
    </source>
</reference>